<dbReference type="PANTHER" id="PTHR32248:SF4">
    <property type="entry name" value="RNA POLYMERASE SIGMA-54 FACTOR"/>
    <property type="match status" value="1"/>
</dbReference>
<evidence type="ECO:0000256" key="10">
    <source>
        <dbReference type="PIRNR" id="PIRNR000774"/>
    </source>
</evidence>
<dbReference type="EMBL" id="JADHSG010000002">
    <property type="protein sequence ID" value="MBL6902996.1"/>
    <property type="molecule type" value="Genomic_DNA"/>
</dbReference>
<comment type="caution">
    <text evidence="13">The sequence shown here is derived from an EMBL/GenBank/DDBJ whole genome shotgun (WGS) entry which is preliminary data.</text>
</comment>
<proteinExistence type="inferred from homology"/>
<dbReference type="GO" id="GO:0003677">
    <property type="term" value="F:DNA binding"/>
    <property type="evidence" value="ECO:0007669"/>
    <property type="project" value="UniProtKB-KW"/>
</dbReference>
<dbReference type="PROSITE" id="PS50044">
    <property type="entry name" value="SIGMA54_3"/>
    <property type="match status" value="1"/>
</dbReference>
<keyword evidence="8 10" id="KW-0238">DNA-binding</keyword>
<keyword evidence="6 10" id="KW-0805">Transcription regulation</keyword>
<dbReference type="PRINTS" id="PR00045">
    <property type="entry name" value="SIGMA54FCT"/>
</dbReference>
<dbReference type="Gene3D" id="1.10.10.1330">
    <property type="entry name" value="RNA polymerase sigma-54 factor, core-binding domain"/>
    <property type="match status" value="1"/>
</dbReference>
<dbReference type="InterPro" id="IPR007634">
    <property type="entry name" value="RNA_pol_sigma_54_DNA-bd"/>
</dbReference>
<keyword evidence="9 10" id="KW-0804">Transcription</keyword>
<dbReference type="InterPro" id="IPR007046">
    <property type="entry name" value="RNA_pol_sigma_54_core-bd"/>
</dbReference>
<evidence type="ECO:0000259" key="11">
    <source>
        <dbReference type="Pfam" id="PF04552"/>
    </source>
</evidence>
<evidence type="ECO:0000313" key="14">
    <source>
        <dbReference type="Proteomes" id="UP000705230"/>
    </source>
</evidence>
<organism evidence="13 14">
    <name type="scientific">SAR86 cluster bacterium</name>
    <dbReference type="NCBI Taxonomy" id="2030880"/>
    <lineage>
        <taxon>Bacteria</taxon>
        <taxon>Pseudomonadati</taxon>
        <taxon>Pseudomonadota</taxon>
        <taxon>Gammaproteobacteria</taxon>
        <taxon>SAR86 cluster</taxon>
    </lineage>
</organism>
<dbReference type="InterPro" id="IPR000394">
    <property type="entry name" value="RNA_pol_sigma_54"/>
</dbReference>
<evidence type="ECO:0000256" key="1">
    <source>
        <dbReference type="ARBA" id="ARBA00008798"/>
    </source>
</evidence>
<dbReference type="GO" id="GO:0000428">
    <property type="term" value="C:DNA-directed RNA polymerase complex"/>
    <property type="evidence" value="ECO:0007669"/>
    <property type="project" value="UniProtKB-KW"/>
</dbReference>
<feature type="domain" description="RNA polymerase sigma factor 54 DNA-binding" evidence="11">
    <location>
        <begin position="276"/>
        <end position="425"/>
    </location>
</feature>
<keyword evidence="5 10" id="KW-0548">Nucleotidyltransferase</keyword>
<evidence type="ECO:0000256" key="9">
    <source>
        <dbReference type="ARBA" id="ARBA00023163"/>
    </source>
</evidence>
<protein>
    <recommendedName>
        <fullName evidence="2 10">RNA polymerase sigma-54 factor</fullName>
    </recommendedName>
</protein>
<dbReference type="PIRSF" id="PIRSF000774">
    <property type="entry name" value="RpoN"/>
    <property type="match status" value="1"/>
</dbReference>
<dbReference type="NCBIfam" id="TIGR02395">
    <property type="entry name" value="rpoN_sigma"/>
    <property type="match status" value="1"/>
</dbReference>
<evidence type="ECO:0000256" key="7">
    <source>
        <dbReference type="ARBA" id="ARBA00023082"/>
    </source>
</evidence>
<dbReference type="GO" id="GO:0006352">
    <property type="term" value="P:DNA-templated transcription initiation"/>
    <property type="evidence" value="ECO:0007669"/>
    <property type="project" value="InterPro"/>
</dbReference>
<reference evidence="13" key="1">
    <citation type="submission" date="2020-10" db="EMBL/GenBank/DDBJ databases">
        <title>Microbiome of the Black Sea water column analyzed by genome centric metagenomics.</title>
        <authorList>
            <person name="Cabello-Yeves P.J."/>
            <person name="Callieri C."/>
            <person name="Picazo A."/>
            <person name="Mehrshad M."/>
            <person name="Haro-Moreno J.M."/>
            <person name="Roda-Garcia J."/>
            <person name="Dzembekova N."/>
            <person name="Slabakova V."/>
            <person name="Slabakova N."/>
            <person name="Moncheva S."/>
            <person name="Rodriguez-Valera F."/>
        </authorList>
    </citation>
    <scope>NUCLEOTIDE SEQUENCE</scope>
    <source>
        <strain evidence="13">BS30m-G43</strain>
    </source>
</reference>
<keyword evidence="4 10" id="KW-0808">Transferase</keyword>
<dbReference type="Pfam" id="PF04963">
    <property type="entry name" value="Sigma54_CBD"/>
    <property type="match status" value="1"/>
</dbReference>
<dbReference type="Pfam" id="PF04552">
    <property type="entry name" value="Sigma54_DBD"/>
    <property type="match status" value="1"/>
</dbReference>
<dbReference type="PANTHER" id="PTHR32248">
    <property type="entry name" value="RNA POLYMERASE SIGMA-54 FACTOR"/>
    <property type="match status" value="1"/>
</dbReference>
<keyword evidence="7 10" id="KW-0731">Sigma factor</keyword>
<keyword evidence="3 10" id="KW-0240">DNA-directed RNA polymerase</keyword>
<evidence type="ECO:0000256" key="4">
    <source>
        <dbReference type="ARBA" id="ARBA00022679"/>
    </source>
</evidence>
<name>A0A937JB07_9GAMM</name>
<evidence type="ECO:0000256" key="2">
    <source>
        <dbReference type="ARBA" id="ARBA00019942"/>
    </source>
</evidence>
<dbReference type="InterPro" id="IPR038709">
    <property type="entry name" value="RpoN_core-bd_sf"/>
</dbReference>
<evidence type="ECO:0000256" key="3">
    <source>
        <dbReference type="ARBA" id="ARBA00022478"/>
    </source>
</evidence>
<dbReference type="GO" id="GO:0016779">
    <property type="term" value="F:nucleotidyltransferase activity"/>
    <property type="evidence" value="ECO:0007669"/>
    <property type="project" value="UniProtKB-KW"/>
</dbReference>
<comment type="similarity">
    <text evidence="1 10">Belongs to the sigma-54 factor family.</text>
</comment>
<dbReference type="GO" id="GO:0016987">
    <property type="term" value="F:sigma factor activity"/>
    <property type="evidence" value="ECO:0007669"/>
    <property type="project" value="UniProtKB-KW"/>
</dbReference>
<feature type="domain" description="RNA polymerase sigma factor 54 core-binding" evidence="12">
    <location>
        <begin position="70"/>
        <end position="257"/>
    </location>
</feature>
<dbReference type="Proteomes" id="UP000705230">
    <property type="component" value="Unassembled WGS sequence"/>
</dbReference>
<dbReference type="GO" id="GO:0001216">
    <property type="term" value="F:DNA-binding transcription activator activity"/>
    <property type="evidence" value="ECO:0007669"/>
    <property type="project" value="InterPro"/>
</dbReference>
<evidence type="ECO:0000256" key="5">
    <source>
        <dbReference type="ARBA" id="ARBA00022695"/>
    </source>
</evidence>
<dbReference type="AlphaFoldDB" id="A0A937JB07"/>
<accession>A0A937JB07</accession>
<dbReference type="Gene3D" id="1.10.10.60">
    <property type="entry name" value="Homeodomain-like"/>
    <property type="match status" value="1"/>
</dbReference>
<evidence type="ECO:0000256" key="8">
    <source>
        <dbReference type="ARBA" id="ARBA00023125"/>
    </source>
</evidence>
<evidence type="ECO:0000259" key="12">
    <source>
        <dbReference type="Pfam" id="PF04963"/>
    </source>
</evidence>
<comment type="function">
    <text evidence="10">Sigma factors are initiation factors that promote the attachment of RNA polymerase to specific initiation sites and are then released.</text>
</comment>
<dbReference type="Pfam" id="PF00309">
    <property type="entry name" value="Sigma54_AID"/>
    <property type="match status" value="1"/>
</dbReference>
<gene>
    <name evidence="13" type="primary">rpoN</name>
    <name evidence="13" type="ORF">ISR29_02225</name>
</gene>
<evidence type="ECO:0000256" key="6">
    <source>
        <dbReference type="ARBA" id="ARBA00023015"/>
    </source>
</evidence>
<sequence>MAIALIKELAQKQKVTLTPQLKKSIDLLQLSRYEIIQKINEEIEINPFLEKNEPEVNDYERNDEFFSSEYQKEVVAQKSLRENLIDQLNDLNLTRDEFLISEAIISSLDDSGELVEGLDEIENLLDFRYSYKEIEKVLTDIIHLLDPAGIGFRSLKETIYIQLKRKNIDNQLLHISEIILFKSSGMNILDVKNKLLNDYDEELVENSIKLIKECDLAPGLSYSDDQYVVPDLIVMENSSKNLVNFINDQFPIIKVDEELVDSVQQALKKDPNESIINKIQNAKWLIRAVKKRNETVLKVGELICKKQNAFFQNEPLEIKPLSNKEISDELGLHPSTISRILRSKFIQTPRGVIPLKSLLISSVSKTRNVTPIQLMEIIKKIIDEEKSKLSDQDIALLLNKKGYSLARRTISKYRLKLNIPSSRKR</sequence>
<evidence type="ECO:0000313" key="13">
    <source>
        <dbReference type="EMBL" id="MBL6902996.1"/>
    </source>
</evidence>